<dbReference type="Proteomes" id="UP001201273">
    <property type="component" value="Unassembled WGS sequence"/>
</dbReference>
<feature type="domain" description="4'-phosphopantetheinyl transferase" evidence="3">
    <location>
        <begin position="122"/>
        <end position="196"/>
    </location>
</feature>
<comment type="similarity">
    <text evidence="1">Belongs to the P-Pant transferase superfamily. Gsp/Sfp/HetI/AcpT family.</text>
</comment>
<accession>A0ABS8WHP7</accession>
<evidence type="ECO:0000256" key="2">
    <source>
        <dbReference type="ARBA" id="ARBA00022679"/>
    </source>
</evidence>
<gene>
    <name evidence="4" type="ORF">K6Y31_20480</name>
</gene>
<evidence type="ECO:0000259" key="3">
    <source>
        <dbReference type="Pfam" id="PF01648"/>
    </source>
</evidence>
<name>A0ABS8WHP7_9GAMM</name>
<dbReference type="EMBL" id="JAIMJA010000034">
    <property type="protein sequence ID" value="MCE2597154.1"/>
    <property type="molecule type" value="Genomic_DNA"/>
</dbReference>
<organism evidence="4 5">
    <name type="scientific">Motilimonas cestriensis</name>
    <dbReference type="NCBI Taxonomy" id="2742685"/>
    <lineage>
        <taxon>Bacteria</taxon>
        <taxon>Pseudomonadati</taxon>
        <taxon>Pseudomonadota</taxon>
        <taxon>Gammaproteobacteria</taxon>
        <taxon>Alteromonadales</taxon>
        <taxon>Alteromonadales genera incertae sedis</taxon>
        <taxon>Motilimonas</taxon>
    </lineage>
</organism>
<reference evidence="4 5" key="1">
    <citation type="journal article" date="2022" name="Environ. Microbiol. Rep.">
        <title>Eco-phylogenetic analyses reveal divergent evolution of vitamin B12 metabolism in the marine bacterial family 'Psychromonadaceae'.</title>
        <authorList>
            <person name="Jin X."/>
            <person name="Yang Y."/>
            <person name="Cao H."/>
            <person name="Gao B."/>
            <person name="Zhao Z."/>
        </authorList>
    </citation>
    <scope>NUCLEOTIDE SEQUENCE [LARGE SCALE GENOMIC DNA]</scope>
    <source>
        <strain evidence="4 5">MKS20</strain>
    </source>
</reference>
<dbReference type="Gene3D" id="3.90.470.20">
    <property type="entry name" value="4'-phosphopantetheinyl transferase domain"/>
    <property type="match status" value="1"/>
</dbReference>
<proteinExistence type="inferred from homology"/>
<dbReference type="InterPro" id="IPR050559">
    <property type="entry name" value="P-Pant_transferase_sf"/>
</dbReference>
<dbReference type="GO" id="GO:0016740">
    <property type="term" value="F:transferase activity"/>
    <property type="evidence" value="ECO:0007669"/>
    <property type="project" value="UniProtKB-KW"/>
</dbReference>
<dbReference type="InterPro" id="IPR037143">
    <property type="entry name" value="4-PPantetheinyl_Trfase_dom_sf"/>
</dbReference>
<evidence type="ECO:0000313" key="5">
    <source>
        <dbReference type="Proteomes" id="UP001201273"/>
    </source>
</evidence>
<protein>
    <submittedName>
        <fullName evidence="4">4'-phosphopantetheinyl transferase superfamily protein</fullName>
    </submittedName>
</protein>
<evidence type="ECO:0000313" key="4">
    <source>
        <dbReference type="EMBL" id="MCE2597154.1"/>
    </source>
</evidence>
<dbReference type="Pfam" id="PF01648">
    <property type="entry name" value="ACPS"/>
    <property type="match status" value="1"/>
</dbReference>
<evidence type="ECO:0000256" key="1">
    <source>
        <dbReference type="ARBA" id="ARBA00010990"/>
    </source>
</evidence>
<dbReference type="PANTHER" id="PTHR12215:SF10">
    <property type="entry name" value="L-AMINOADIPATE-SEMIALDEHYDE DEHYDROGENASE-PHOSPHOPANTETHEINYL TRANSFERASE"/>
    <property type="match status" value="1"/>
</dbReference>
<dbReference type="RefSeq" id="WP_233054895.1">
    <property type="nucleotide sequence ID" value="NZ_JAIMJA010000034.1"/>
</dbReference>
<dbReference type="InterPro" id="IPR008278">
    <property type="entry name" value="4-PPantetheinyl_Trfase_dom"/>
</dbReference>
<keyword evidence="2 4" id="KW-0808">Transferase</keyword>
<keyword evidence="5" id="KW-1185">Reference proteome</keyword>
<comment type="caution">
    <text evidence="4">The sequence shown here is derived from an EMBL/GenBank/DDBJ whole genome shotgun (WGS) entry which is preliminary data.</text>
</comment>
<sequence>MSKYDLDRARVEVIYSDISKISEQAFMELSKIWCTAEEITELSQSKNPEKNNSRLLSRMLLRYALKLMHPKINHLHWHIENNAMGQAILQGRLDRLNNLVLPRFSFSYSYPYVAVAFHKALIGLDIEVHNKELDYLAIAENYYSMSEVALMNSLPKEDRQTFFYHLWTIKEASAKAIGSGLRMKLSDINVDHDPKDLLTEYGHVPVRIFDVKEVFDPKSGMKLRKRVPMREMYSQWFIIKPNVHFAITQDHANPISLEYVEWD</sequence>
<dbReference type="PANTHER" id="PTHR12215">
    <property type="entry name" value="PHOSPHOPANTETHEINE TRANSFERASE"/>
    <property type="match status" value="1"/>
</dbReference>
<dbReference type="SUPFAM" id="SSF56214">
    <property type="entry name" value="4'-phosphopantetheinyl transferase"/>
    <property type="match status" value="1"/>
</dbReference>